<dbReference type="EMBL" id="JBICBT010000626">
    <property type="protein sequence ID" value="KAL3107070.1"/>
    <property type="molecule type" value="Genomic_DNA"/>
</dbReference>
<sequence>MALFSPLFCASFLLLSFCFSICAFLPQINEVENEIAEFIHRNPLTIDHRIALVQLIFEHQTELILANEQISFPKDISSDDLAFPYEMLVSKITSENFEELAQNLRQNALKLAKESTGKFHFLTENDFYGQFVNYLAKIAQLKVEEALKQRREKDKLDELSEKEKNDFSEGWKSLQMFVEMYSFGSELFMQLAANYGGKLPKKTRKTMKQLVAKKMPQMDELCQQFVDYFQAKFMKSISQNLSIEPMNAQKIIDQNDTATAWANWFREIGDITHSAENDEEESNFV</sequence>
<dbReference type="AlphaFoldDB" id="A0ABD2KVU8"/>
<dbReference type="Proteomes" id="UP001620626">
    <property type="component" value="Unassembled WGS sequence"/>
</dbReference>
<protein>
    <submittedName>
        <fullName evidence="2">Uncharacterized protein</fullName>
    </submittedName>
</protein>
<keyword evidence="3" id="KW-1185">Reference proteome</keyword>
<feature type="signal peptide" evidence="1">
    <location>
        <begin position="1"/>
        <end position="23"/>
    </location>
</feature>
<gene>
    <name evidence="2" type="ORF">niasHT_019466</name>
</gene>
<organism evidence="2 3">
    <name type="scientific">Heterodera trifolii</name>
    <dbReference type="NCBI Taxonomy" id="157864"/>
    <lineage>
        <taxon>Eukaryota</taxon>
        <taxon>Metazoa</taxon>
        <taxon>Ecdysozoa</taxon>
        <taxon>Nematoda</taxon>
        <taxon>Chromadorea</taxon>
        <taxon>Rhabditida</taxon>
        <taxon>Tylenchina</taxon>
        <taxon>Tylenchomorpha</taxon>
        <taxon>Tylenchoidea</taxon>
        <taxon>Heteroderidae</taxon>
        <taxon>Heteroderinae</taxon>
        <taxon>Heterodera</taxon>
    </lineage>
</organism>
<evidence type="ECO:0000313" key="2">
    <source>
        <dbReference type="EMBL" id="KAL3107070.1"/>
    </source>
</evidence>
<proteinExistence type="predicted"/>
<evidence type="ECO:0000256" key="1">
    <source>
        <dbReference type="SAM" id="SignalP"/>
    </source>
</evidence>
<accession>A0ABD2KVU8</accession>
<reference evidence="2 3" key="1">
    <citation type="submission" date="2024-10" db="EMBL/GenBank/DDBJ databases">
        <authorList>
            <person name="Kim D."/>
        </authorList>
    </citation>
    <scope>NUCLEOTIDE SEQUENCE [LARGE SCALE GENOMIC DNA]</scope>
    <source>
        <strain evidence="2">BH-2024</strain>
    </source>
</reference>
<feature type="chain" id="PRO_5044764712" evidence="1">
    <location>
        <begin position="24"/>
        <end position="285"/>
    </location>
</feature>
<keyword evidence="1" id="KW-0732">Signal</keyword>
<comment type="caution">
    <text evidence="2">The sequence shown here is derived from an EMBL/GenBank/DDBJ whole genome shotgun (WGS) entry which is preliminary data.</text>
</comment>
<evidence type="ECO:0000313" key="3">
    <source>
        <dbReference type="Proteomes" id="UP001620626"/>
    </source>
</evidence>
<name>A0ABD2KVU8_9BILA</name>